<dbReference type="PANTHER" id="PTHR12137">
    <property type="entry name" value="CARBOHYDRATE SULFOTRANSFERASE"/>
    <property type="match status" value="1"/>
</dbReference>
<evidence type="ECO:0000256" key="2">
    <source>
        <dbReference type="ARBA" id="ARBA00022679"/>
    </source>
</evidence>
<dbReference type="InterPro" id="IPR018011">
    <property type="entry name" value="Carb_sulfotrans_8-10"/>
</dbReference>
<evidence type="ECO:0000313" key="9">
    <source>
        <dbReference type="EMBL" id="NOV97583.1"/>
    </source>
</evidence>
<evidence type="ECO:0000256" key="1">
    <source>
        <dbReference type="ARBA" id="ARBA00004323"/>
    </source>
</evidence>
<keyword evidence="5" id="KW-0333">Golgi apparatus</keyword>
<keyword evidence="10" id="KW-1185">Reference proteome</keyword>
<dbReference type="RefSeq" id="WP_171783772.1">
    <property type="nucleotide sequence ID" value="NZ_BAAAML010000009.1"/>
</dbReference>
<dbReference type="EMBL" id="JABEZU010000002">
    <property type="protein sequence ID" value="NOV97583.1"/>
    <property type="molecule type" value="Genomic_DNA"/>
</dbReference>
<dbReference type="Proteomes" id="UP000757540">
    <property type="component" value="Unassembled WGS sequence"/>
</dbReference>
<organism evidence="9 10">
    <name type="scientific">Isoptericola halotolerans</name>
    <dbReference type="NCBI Taxonomy" id="300560"/>
    <lineage>
        <taxon>Bacteria</taxon>
        <taxon>Bacillati</taxon>
        <taxon>Actinomycetota</taxon>
        <taxon>Actinomycetes</taxon>
        <taxon>Micrococcales</taxon>
        <taxon>Promicromonosporaceae</taxon>
        <taxon>Isoptericola</taxon>
    </lineage>
</organism>
<keyword evidence="8" id="KW-0175">Coiled coil</keyword>
<dbReference type="InterPro" id="IPR005331">
    <property type="entry name" value="Sulfotransferase"/>
</dbReference>
<sequence>MASPLTTRTAPPNSFVIPDRKIAYLSVTKAACTSLRWMVADLSGEDLASFPRSTGATQTQLMTIHGGRERWKKTPTLGELGAEALSAVHPDNGWFVFAVVRDPWSRLWSAWQSKFLVQHGKYLRDYADEPFYPRVPTSAGEVIEDFRQFAVQQPWRSHPLLSTDTHFRTQSAALALDVVPYSRVYDVHTMPELLADVHQHLAALGRDQELYVPRANETPLPPVRDLFDDEVRRSVEDAYAADFEAFPGRWTLDQVRFVDSWSDDALANVRAQVAANERIGALSTRAREFNQERKEVAALLRDTERQLADARRRAADLESEPLWHVAARRAKRRARRWLPG</sequence>
<keyword evidence="6" id="KW-0472">Membrane</keyword>
<keyword evidence="3" id="KW-0812">Transmembrane</keyword>
<feature type="coiled-coil region" evidence="8">
    <location>
        <begin position="286"/>
        <end position="320"/>
    </location>
</feature>
<dbReference type="PANTHER" id="PTHR12137:SF54">
    <property type="entry name" value="CARBOHYDRATE SULFOTRANSFERASE"/>
    <property type="match status" value="1"/>
</dbReference>
<gene>
    <name evidence="9" type="ORF">HDG69_002158</name>
</gene>
<evidence type="ECO:0000256" key="4">
    <source>
        <dbReference type="ARBA" id="ARBA00022989"/>
    </source>
</evidence>
<name>A0ABX2A440_9MICO</name>
<comment type="subcellular location">
    <subcellularLocation>
        <location evidence="1">Golgi apparatus membrane</location>
        <topology evidence="1">Single-pass type II membrane protein</topology>
    </subcellularLocation>
</comment>
<reference evidence="9 10" key="1">
    <citation type="submission" date="2020-05" db="EMBL/GenBank/DDBJ databases">
        <title>Genomic Encyclopedia of Type Strains, Phase III (KMG-III): the genomes of soil and plant-associated and newly described type strains.</title>
        <authorList>
            <person name="Whitman W."/>
        </authorList>
    </citation>
    <scope>NUCLEOTIDE SEQUENCE [LARGE SCALE GENOMIC DNA]</scope>
    <source>
        <strain evidence="9 10">KCTC 19046</strain>
    </source>
</reference>
<evidence type="ECO:0000256" key="8">
    <source>
        <dbReference type="SAM" id="Coils"/>
    </source>
</evidence>
<keyword evidence="4" id="KW-1133">Transmembrane helix</keyword>
<keyword evidence="2" id="KW-0808">Transferase</keyword>
<evidence type="ECO:0000313" key="10">
    <source>
        <dbReference type="Proteomes" id="UP000757540"/>
    </source>
</evidence>
<evidence type="ECO:0000256" key="3">
    <source>
        <dbReference type="ARBA" id="ARBA00022692"/>
    </source>
</evidence>
<evidence type="ECO:0000256" key="6">
    <source>
        <dbReference type="ARBA" id="ARBA00023136"/>
    </source>
</evidence>
<comment type="caution">
    <text evidence="9">The sequence shown here is derived from an EMBL/GenBank/DDBJ whole genome shotgun (WGS) entry which is preliminary data.</text>
</comment>
<proteinExistence type="predicted"/>
<keyword evidence="7" id="KW-0325">Glycoprotein</keyword>
<evidence type="ECO:0000256" key="5">
    <source>
        <dbReference type="ARBA" id="ARBA00023034"/>
    </source>
</evidence>
<evidence type="ECO:0008006" key="11">
    <source>
        <dbReference type="Google" id="ProtNLM"/>
    </source>
</evidence>
<accession>A0ABX2A440</accession>
<protein>
    <recommendedName>
        <fullName evidence="11">Sulfotransferase family protein</fullName>
    </recommendedName>
</protein>
<evidence type="ECO:0000256" key="7">
    <source>
        <dbReference type="ARBA" id="ARBA00023180"/>
    </source>
</evidence>
<dbReference type="Pfam" id="PF03567">
    <property type="entry name" value="Sulfotransfer_2"/>
    <property type="match status" value="1"/>
</dbReference>